<evidence type="ECO:0000256" key="3">
    <source>
        <dbReference type="ARBA" id="ARBA00010136"/>
    </source>
</evidence>
<dbReference type="FunFam" id="2.60.40.1730:FF:000001">
    <property type="entry name" value="Leucyl-cystinyl aminopeptidase"/>
    <property type="match status" value="1"/>
</dbReference>
<dbReference type="Gene3D" id="2.60.40.1910">
    <property type="match status" value="2"/>
</dbReference>
<dbReference type="PANTHER" id="PTHR11533:SF290">
    <property type="entry name" value="AMINOPEPTIDASE"/>
    <property type="match status" value="1"/>
</dbReference>
<evidence type="ECO:0000256" key="6">
    <source>
        <dbReference type="ARBA" id="ARBA00022622"/>
    </source>
</evidence>
<evidence type="ECO:0000256" key="11">
    <source>
        <dbReference type="ARBA" id="ARBA00022801"/>
    </source>
</evidence>
<evidence type="ECO:0000256" key="22">
    <source>
        <dbReference type="SAM" id="SignalP"/>
    </source>
</evidence>
<evidence type="ECO:0000313" key="26">
    <source>
        <dbReference type="EnsemblMetazoa" id="ACOM038380-PA.1"/>
    </source>
</evidence>
<dbReference type="GO" id="GO:0005615">
    <property type="term" value="C:extracellular space"/>
    <property type="evidence" value="ECO:0007669"/>
    <property type="project" value="TreeGrafter"/>
</dbReference>
<evidence type="ECO:0000256" key="4">
    <source>
        <dbReference type="ARBA" id="ARBA00022438"/>
    </source>
</evidence>
<keyword evidence="11" id="KW-0378">Hydrolase</keyword>
<feature type="chain" id="PRO_5036494016" description="Aminopeptidase" evidence="22">
    <location>
        <begin position="20"/>
        <end position="1651"/>
    </location>
</feature>
<accession>A0A8W7PVI6</accession>
<feature type="domain" description="Peptidase M1 membrane alanine aminopeptidase" evidence="23">
    <location>
        <begin position="1081"/>
        <end position="1306"/>
    </location>
</feature>
<comment type="similarity">
    <text evidence="3">Belongs to the peptidase M1 family.</text>
</comment>
<organism evidence="26">
    <name type="scientific">Anopheles coluzzii</name>
    <name type="common">African malaria mosquito</name>
    <dbReference type="NCBI Taxonomy" id="1518534"/>
    <lineage>
        <taxon>Eukaryota</taxon>
        <taxon>Metazoa</taxon>
        <taxon>Ecdysozoa</taxon>
        <taxon>Arthropoda</taxon>
        <taxon>Hexapoda</taxon>
        <taxon>Insecta</taxon>
        <taxon>Pterygota</taxon>
        <taxon>Neoptera</taxon>
        <taxon>Endopterygota</taxon>
        <taxon>Diptera</taxon>
        <taxon>Nematocera</taxon>
        <taxon>Culicoidea</taxon>
        <taxon>Culicidae</taxon>
        <taxon>Anophelinae</taxon>
        <taxon>Anopheles</taxon>
    </lineage>
</organism>
<dbReference type="GO" id="GO:0006508">
    <property type="term" value="P:proteolysis"/>
    <property type="evidence" value="ECO:0007669"/>
    <property type="project" value="UniProtKB-KW"/>
</dbReference>
<dbReference type="InterPro" id="IPR045357">
    <property type="entry name" value="Aminopeptidase_N-like_N"/>
</dbReference>
<dbReference type="Proteomes" id="UP000075882">
    <property type="component" value="Unassembled WGS sequence"/>
</dbReference>
<protein>
    <recommendedName>
        <fullName evidence="27">Aminopeptidase</fullName>
    </recommendedName>
</protein>
<dbReference type="EnsemblMetazoa" id="ACOM038380-RA">
    <property type="protein sequence ID" value="ACOM038380-PA.1"/>
    <property type="gene ID" value="ACOM038380"/>
</dbReference>
<dbReference type="VEuPathDB" id="VectorBase:ACON2_032085"/>
<evidence type="ECO:0000256" key="13">
    <source>
        <dbReference type="ARBA" id="ARBA00022968"/>
    </source>
</evidence>
<dbReference type="GO" id="GO:0070006">
    <property type="term" value="F:metalloaminopeptidase activity"/>
    <property type="evidence" value="ECO:0007669"/>
    <property type="project" value="TreeGrafter"/>
</dbReference>
<dbReference type="FunFam" id="1.10.390.10:FF:000019">
    <property type="entry name" value="Aminopeptidase"/>
    <property type="match status" value="1"/>
</dbReference>
<evidence type="ECO:0008006" key="27">
    <source>
        <dbReference type="Google" id="ProtNLM"/>
    </source>
</evidence>
<feature type="binding site" evidence="20">
    <location>
        <position position="366"/>
    </location>
    <ligand>
        <name>Zn(2+)</name>
        <dbReference type="ChEBI" id="CHEBI:29105"/>
        <note>catalytic</note>
    </ligand>
</feature>
<keyword evidence="16" id="KW-0472">Membrane</keyword>
<dbReference type="InterPro" id="IPR042097">
    <property type="entry name" value="Aminopeptidase_N-like_N_sf"/>
</dbReference>
<keyword evidence="10 22" id="KW-0732">Signal</keyword>
<dbReference type="GO" id="GO:0005737">
    <property type="term" value="C:cytoplasm"/>
    <property type="evidence" value="ECO:0007669"/>
    <property type="project" value="TreeGrafter"/>
</dbReference>
<dbReference type="Gene3D" id="1.25.50.20">
    <property type="match status" value="2"/>
</dbReference>
<keyword evidence="8" id="KW-0812">Transmembrane</keyword>
<dbReference type="PANTHER" id="PTHR11533">
    <property type="entry name" value="PROTEASE M1 ZINC METALLOPROTEASE"/>
    <property type="match status" value="1"/>
</dbReference>
<evidence type="ECO:0000256" key="5">
    <source>
        <dbReference type="ARBA" id="ARBA00022475"/>
    </source>
</evidence>
<proteinExistence type="inferred from homology"/>
<dbReference type="Pfam" id="PF11838">
    <property type="entry name" value="ERAP1_C"/>
    <property type="match status" value="2"/>
</dbReference>
<feature type="domain" description="Aminopeptidase N-like N-terminal" evidence="25">
    <location>
        <begin position="71"/>
        <end position="262"/>
    </location>
</feature>
<evidence type="ECO:0000256" key="16">
    <source>
        <dbReference type="ARBA" id="ARBA00023136"/>
    </source>
</evidence>
<dbReference type="PRINTS" id="PR00756">
    <property type="entry name" value="ALADIPTASE"/>
</dbReference>
<dbReference type="SUPFAM" id="SSF55486">
    <property type="entry name" value="Metalloproteases ('zincins'), catalytic domain"/>
    <property type="match status" value="2"/>
</dbReference>
<name>A0A8W7PVI6_ANOCL</name>
<keyword evidence="17" id="KW-0325">Glycoprotein</keyword>
<keyword evidence="12 20" id="KW-0862">Zinc</keyword>
<keyword evidence="9 20" id="KW-0479">Metal-binding</keyword>
<evidence type="ECO:0000256" key="10">
    <source>
        <dbReference type="ARBA" id="ARBA00022729"/>
    </source>
</evidence>
<reference evidence="26" key="1">
    <citation type="submission" date="2022-08" db="UniProtKB">
        <authorList>
            <consortium name="EnsemblMetazoa"/>
        </authorList>
    </citation>
    <scope>IDENTIFICATION</scope>
</reference>
<dbReference type="Pfam" id="PF17900">
    <property type="entry name" value="Peptidase_M1_N"/>
    <property type="match status" value="2"/>
</dbReference>
<dbReference type="FunFam" id="2.60.40.1910:FF:000008">
    <property type="entry name" value="Aminopeptidase"/>
    <property type="match status" value="1"/>
</dbReference>
<dbReference type="Pfam" id="PF01433">
    <property type="entry name" value="Peptidase_M1"/>
    <property type="match status" value="2"/>
</dbReference>
<feature type="signal peptide" evidence="22">
    <location>
        <begin position="1"/>
        <end position="19"/>
    </location>
</feature>
<feature type="binding site" evidence="20">
    <location>
        <position position="389"/>
    </location>
    <ligand>
        <name>Zn(2+)</name>
        <dbReference type="ChEBI" id="CHEBI:29105"/>
        <note>catalytic</note>
    </ligand>
</feature>
<feature type="domain" description="ERAP1-like C-terminal" evidence="24">
    <location>
        <begin position="1384"/>
        <end position="1650"/>
    </location>
</feature>
<keyword evidence="18" id="KW-0449">Lipoprotein</keyword>
<feature type="active site" description="Proton acceptor" evidence="19">
    <location>
        <position position="367"/>
    </location>
</feature>
<comment type="subcellular location">
    <subcellularLocation>
        <location evidence="2">Cell membrane</location>
        <topology evidence="2">Lipid-anchor</topology>
        <topology evidence="2">GPI-anchor</topology>
    </subcellularLocation>
    <subcellularLocation>
        <location evidence="1">Membrane</location>
        <topology evidence="1">Single-pass type II membrane protein</topology>
    </subcellularLocation>
</comment>
<feature type="domain" description="Peptidase M1 membrane alanine aminopeptidase" evidence="23">
    <location>
        <begin position="292"/>
        <end position="519"/>
    </location>
</feature>
<evidence type="ECO:0000259" key="24">
    <source>
        <dbReference type="Pfam" id="PF11838"/>
    </source>
</evidence>
<keyword evidence="5" id="KW-1003">Cell membrane</keyword>
<dbReference type="GO" id="GO:0043171">
    <property type="term" value="P:peptide catabolic process"/>
    <property type="evidence" value="ECO:0007669"/>
    <property type="project" value="TreeGrafter"/>
</dbReference>
<evidence type="ECO:0000256" key="17">
    <source>
        <dbReference type="ARBA" id="ARBA00023180"/>
    </source>
</evidence>
<dbReference type="GO" id="GO:0042277">
    <property type="term" value="F:peptide binding"/>
    <property type="evidence" value="ECO:0007669"/>
    <property type="project" value="TreeGrafter"/>
</dbReference>
<dbReference type="InterPro" id="IPR034016">
    <property type="entry name" value="M1_APN-typ"/>
</dbReference>
<keyword evidence="15" id="KW-0482">Metalloprotease</keyword>
<dbReference type="Gene3D" id="1.10.390.10">
    <property type="entry name" value="Neutral Protease Domain 2"/>
    <property type="match status" value="2"/>
</dbReference>
<dbReference type="InterPro" id="IPR027268">
    <property type="entry name" value="Peptidase_M4/M1_CTD_sf"/>
</dbReference>
<evidence type="ECO:0000259" key="23">
    <source>
        <dbReference type="Pfam" id="PF01433"/>
    </source>
</evidence>
<dbReference type="SUPFAM" id="SSF63737">
    <property type="entry name" value="Leukotriene A4 hydrolase N-terminal domain"/>
    <property type="match status" value="2"/>
</dbReference>
<evidence type="ECO:0000256" key="19">
    <source>
        <dbReference type="PIRSR" id="PIRSR634016-1"/>
    </source>
</evidence>
<dbReference type="GO" id="GO:0098552">
    <property type="term" value="C:side of membrane"/>
    <property type="evidence" value="ECO:0007669"/>
    <property type="project" value="UniProtKB-KW"/>
</dbReference>
<feature type="domain" description="Aminopeptidase N-like N-terminal" evidence="25">
    <location>
        <begin position="857"/>
        <end position="1041"/>
    </location>
</feature>
<keyword evidence="4" id="KW-0031">Aminopeptidase</keyword>
<evidence type="ECO:0000256" key="15">
    <source>
        <dbReference type="ARBA" id="ARBA00023049"/>
    </source>
</evidence>
<dbReference type="FunFam" id="1.10.390.10:FF:000013">
    <property type="entry name" value="Aminopeptidase N"/>
    <property type="match status" value="1"/>
</dbReference>
<dbReference type="InterPro" id="IPR024571">
    <property type="entry name" value="ERAP1-like_C_dom"/>
</dbReference>
<evidence type="ECO:0000256" key="18">
    <source>
        <dbReference type="ARBA" id="ARBA00023288"/>
    </source>
</evidence>
<feature type="binding site" evidence="20">
    <location>
        <position position="370"/>
    </location>
    <ligand>
        <name>Zn(2+)</name>
        <dbReference type="ChEBI" id="CHEBI:29105"/>
        <note>catalytic</note>
    </ligand>
</feature>
<evidence type="ECO:0000256" key="21">
    <source>
        <dbReference type="PIRSR" id="PIRSR634016-4"/>
    </source>
</evidence>
<evidence type="ECO:0000256" key="8">
    <source>
        <dbReference type="ARBA" id="ARBA00022692"/>
    </source>
</evidence>
<dbReference type="VEuPathDB" id="VectorBase:ACON2_041337"/>
<dbReference type="GO" id="GO:0005886">
    <property type="term" value="C:plasma membrane"/>
    <property type="evidence" value="ECO:0007669"/>
    <property type="project" value="UniProtKB-SubCell"/>
</dbReference>
<feature type="site" description="Transition state stabilizer" evidence="21">
    <location>
        <position position="452"/>
    </location>
</feature>
<sequence>MVRSLLLVSLGLCCLLASADRPPYKSSGIYEEEPQLPGASDLSGGVASDEIGVAPAQAVDERYRLPTTSIPIHYDLHLRTEIHRNERTFTGTVGIQLQVVQATDKLVMHNRGLVMSSAKVSSLPNGVTGAPTLIGDVQYSTDTTFEHITFTSPTILQPGTYLLEVAFQGRLATNDDGFYVSSYVADNGERRYLATTQFESTSARMAFPCYDEPGLKATFTVSITHSRSYKAISNMPQKTFTDIETDMRTTDFEKTPAMSTYLLAFVVSDFLFRVSGTQRVYIRPNAFNEATFALEAGVKILKVLDDHLGIPYDTYMPKLDQIAIPDFAAGAMENWGLVTYREQALLFNPAVSTYRGKTNVATTIAHEYAHQWFGNLVSPEWWEYIWLNEGFATLYEFYALDMAYPGQEYWELFNQQVIQYAMGQDGQASTRPMNWNAATPGEISALFDRVAYDKSGSVLNMMRHVLGDDNWKAGLKAYLTDRALQGAVDEQLYAGLQSAIEGKGVLPNGVTVAQIMRTWTNEAGYPVLNVRRSYDTGDVIISQERFYNDRKVPNTNIWMIPYNYVHQAKADFNEFDDFQWLATKAARIETTVPANEWIVFNKQQVGYYRVNYDERNWELITNALHENWASIHRLNRAQLIDDAYWLARSGRLDLRVALRFMTYLRNEREYAPWTAANVALTYFNNRLRGTAEYHNFLIFVDALIEDIYSLLTIDAVSPDDTLLHKYLVQTISTWACSMGYTDCLMKTAALLKAEASGTGPAVHPDIASVTYCYVSTYANGQRENMAFIRIGLSVLLMCALAPDALRAQQPTVTVSVERHQQPGHLDRSKLHLLKHQQFSERSSRVASQYRLPNDTIPESYVLELSSNVHAEDFSYGGSVAIRVRVLQTTRSIVLHSLYSKLVKVEVRNANQLNIPISTVEEDPALETLTIRTDHELQRGIYQLTILFENTLRDDFGGFYRTSYNSGNEVRYSAVTQFQPVDARTAFPCYDEPGIRATFTISITSGVGTKVYSNMPIKSTTITGNGLKQTRFHTTPSMPTYLVAFAITNNFASTRLSLRGPPSSINMELIAPPTVTDTAQTYGLDLGGQIIRTVEQYFNQSYDLPKLDQLAVPDFYFAAMENWGLVIYEERYLLYDELTSTNRDKENVIATVVHEFVHQFLGNLLTPHWWSDLSLSEGFATFYEYYLSSMVEPSIRFKEKFTVEALQPALLFDCDINVRPISYNVETRADIERMFDIISYQKGGSIFRMFHYALGELTFVKGIRRYISVNKGRSVTPDDLFESLQVAASEDAVLPLSLDVGTIMRPWIFQSGYPVVTVTLSNGELTFMQEHFLYRGSVVTSDRTWWIPITYHVHQSVGTVQSQQFWMPQGTSQVSLEQGDLLDGFILVNPQQTGYYRVNYDENLWIRLITKLSSDPSIVSSISRGQLLDDCFKLYYSGRVGSNIIYSLLTYAENEIDAIPWTVAFANDNLGVLQGALVVERMAFEAFSRFVTGLTANVFNAVGFDALPSDEHETQQLRSAVIEWSCRSGSSECRTEALARMLNDLNGLAPLPMYLKYSVYCGGATIASPDVLETLWASLQSVNDYGQRLNVIEALACSESEQFLDDFLDSVFTNPIAGEWANILRAVYQKSAAGYEAYNRWIARNALQIVQR</sequence>
<evidence type="ECO:0000256" key="20">
    <source>
        <dbReference type="PIRSR" id="PIRSR634016-3"/>
    </source>
</evidence>
<dbReference type="InterPro" id="IPR014782">
    <property type="entry name" value="Peptidase_M1_dom"/>
</dbReference>
<evidence type="ECO:0000256" key="7">
    <source>
        <dbReference type="ARBA" id="ARBA00022670"/>
    </source>
</evidence>
<evidence type="ECO:0000256" key="9">
    <source>
        <dbReference type="ARBA" id="ARBA00022723"/>
    </source>
</evidence>
<keyword evidence="7" id="KW-0645">Protease</keyword>
<evidence type="ECO:0000259" key="25">
    <source>
        <dbReference type="Pfam" id="PF17900"/>
    </source>
</evidence>
<dbReference type="InterPro" id="IPR050344">
    <property type="entry name" value="Peptidase_M1_aminopeptidases"/>
</dbReference>
<dbReference type="InterPro" id="IPR001930">
    <property type="entry name" value="Peptidase_M1"/>
</dbReference>
<dbReference type="CDD" id="cd09601">
    <property type="entry name" value="M1_APN-Q_like"/>
    <property type="match status" value="2"/>
</dbReference>
<comment type="cofactor">
    <cofactor evidence="20">
        <name>Zn(2+)</name>
        <dbReference type="ChEBI" id="CHEBI:29105"/>
    </cofactor>
    <text evidence="20">Binds 1 zinc ion per subunit.</text>
</comment>
<evidence type="ECO:0000256" key="14">
    <source>
        <dbReference type="ARBA" id="ARBA00022989"/>
    </source>
</evidence>
<evidence type="ECO:0000256" key="1">
    <source>
        <dbReference type="ARBA" id="ARBA00004606"/>
    </source>
</evidence>
<dbReference type="GO" id="GO:0008270">
    <property type="term" value="F:zinc ion binding"/>
    <property type="evidence" value="ECO:0007669"/>
    <property type="project" value="InterPro"/>
</dbReference>
<keyword evidence="6" id="KW-0336">GPI-anchor</keyword>
<evidence type="ECO:0000256" key="2">
    <source>
        <dbReference type="ARBA" id="ARBA00004609"/>
    </source>
</evidence>
<keyword evidence="13" id="KW-0735">Signal-anchor</keyword>
<dbReference type="FunFam" id="2.60.40.1730:FF:000002">
    <property type="entry name" value="Aminopeptidase"/>
    <property type="match status" value="1"/>
</dbReference>
<dbReference type="Gene3D" id="2.60.40.1730">
    <property type="entry name" value="tricorn interacting facor f3 domain"/>
    <property type="match status" value="2"/>
</dbReference>
<keyword evidence="14" id="KW-1133">Transmembrane helix</keyword>
<evidence type="ECO:0000256" key="12">
    <source>
        <dbReference type="ARBA" id="ARBA00022833"/>
    </source>
</evidence>
<feature type="domain" description="ERAP1-like C-terminal" evidence="24">
    <location>
        <begin position="597"/>
        <end position="781"/>
    </location>
</feature>